<protein>
    <submittedName>
        <fullName evidence="1">Lasso RiPP family leader peptide-containing protein</fullName>
    </submittedName>
</protein>
<accession>A0A7G7MQJ6</accession>
<keyword evidence="2" id="KW-1185">Reference proteome</keyword>
<reference evidence="1 2" key="1">
    <citation type="submission" date="2020-08" db="EMBL/GenBank/DDBJ databases">
        <authorList>
            <person name="Mo P."/>
        </authorList>
    </citation>
    <scope>NUCLEOTIDE SEQUENCE [LARGE SCALE GENOMIC DNA]</scope>
    <source>
        <strain evidence="1 2">CGMCC 4.1532</strain>
    </source>
</reference>
<evidence type="ECO:0000313" key="2">
    <source>
        <dbReference type="Proteomes" id="UP000515728"/>
    </source>
</evidence>
<gene>
    <name evidence="1" type="ORF">H6H00_15025</name>
</gene>
<dbReference type="EMBL" id="CP060131">
    <property type="protein sequence ID" value="QNG55057.1"/>
    <property type="molecule type" value="Genomic_DNA"/>
</dbReference>
<sequence>MRQPYEPPAIELLGSVREETQGFRFTAQQDSIFGIDVPFGGSPVHS</sequence>
<name>A0A7G7MQJ6_9PSEU</name>
<dbReference type="Proteomes" id="UP000515728">
    <property type="component" value="Chromosome"/>
</dbReference>
<proteinExistence type="predicted"/>
<dbReference type="KEGG" id="ppel:H6H00_15025"/>
<evidence type="ECO:0000313" key="1">
    <source>
        <dbReference type="EMBL" id="QNG55057.1"/>
    </source>
</evidence>
<dbReference type="RefSeq" id="WP_185721855.1">
    <property type="nucleotide sequence ID" value="NZ_BAAAWI010000001.1"/>
</dbReference>
<organism evidence="1 2">
    <name type="scientific">Pseudonocardia petroleophila</name>
    <dbReference type="NCBI Taxonomy" id="37331"/>
    <lineage>
        <taxon>Bacteria</taxon>
        <taxon>Bacillati</taxon>
        <taxon>Actinomycetota</taxon>
        <taxon>Actinomycetes</taxon>
        <taxon>Pseudonocardiales</taxon>
        <taxon>Pseudonocardiaceae</taxon>
        <taxon>Pseudonocardia</taxon>
    </lineage>
</organism>
<dbReference type="NCBIfam" id="NF033521">
    <property type="entry name" value="lasso_leader_L3"/>
    <property type="match status" value="1"/>
</dbReference>
<dbReference type="AlphaFoldDB" id="A0A7G7MQJ6"/>